<evidence type="ECO:0000256" key="1">
    <source>
        <dbReference type="ARBA" id="ARBA00022690"/>
    </source>
</evidence>
<dbReference type="PROSITE" id="PS51257">
    <property type="entry name" value="PROKAR_LIPOPROTEIN"/>
    <property type="match status" value="1"/>
</dbReference>
<organism evidence="4 5">
    <name type="scientific">Nocardia alba</name>
    <dbReference type="NCBI Taxonomy" id="225051"/>
    <lineage>
        <taxon>Bacteria</taxon>
        <taxon>Bacillati</taxon>
        <taxon>Actinomycetota</taxon>
        <taxon>Actinomycetes</taxon>
        <taxon>Mycobacteriales</taxon>
        <taxon>Nocardiaceae</taxon>
        <taxon>Nocardia</taxon>
    </lineage>
</organism>
<dbReference type="InterPro" id="IPR036331">
    <property type="entry name" value="Chagasin-like_sf"/>
</dbReference>
<feature type="signal peptide" evidence="3">
    <location>
        <begin position="1"/>
        <end position="19"/>
    </location>
</feature>
<dbReference type="SUPFAM" id="SSF141066">
    <property type="entry name" value="ICP-like"/>
    <property type="match status" value="1"/>
</dbReference>
<dbReference type="STRING" id="1210063.GCA_001612665_02371"/>
<sequence>MRRSVLVLVALAGLGGSIAGCGGDKTDTYDVVLQPTAIARSAVAPLIIELSANGSTVVPTVGQRLLVRLPRDPASTGEWGLVNAERGILITDGGPTSEGNATVWPFRAIQRGVTTLAFTYGPANEPSIGPEPTFMVDVRVI</sequence>
<keyword evidence="5" id="KW-1185">Reference proteome</keyword>
<comment type="caution">
    <text evidence="4">The sequence shown here is derived from an EMBL/GenBank/DDBJ whole genome shotgun (WGS) entry which is preliminary data.</text>
</comment>
<dbReference type="GO" id="GO:0004869">
    <property type="term" value="F:cysteine-type endopeptidase inhibitor activity"/>
    <property type="evidence" value="ECO:0007669"/>
    <property type="project" value="UniProtKB-KW"/>
</dbReference>
<evidence type="ECO:0000313" key="5">
    <source>
        <dbReference type="Proteomes" id="UP000294856"/>
    </source>
</evidence>
<dbReference type="OrthoDB" id="4564578at2"/>
<accession>A0A4R1G2S5</accession>
<keyword evidence="3" id="KW-0732">Signal</keyword>
<dbReference type="Gene3D" id="2.60.40.2020">
    <property type="match status" value="1"/>
</dbReference>
<dbReference type="AlphaFoldDB" id="A0A4R1G2S5"/>
<evidence type="ECO:0000256" key="3">
    <source>
        <dbReference type="SAM" id="SignalP"/>
    </source>
</evidence>
<name>A0A4R1G2S5_9NOCA</name>
<dbReference type="Proteomes" id="UP000294856">
    <property type="component" value="Unassembled WGS sequence"/>
</dbReference>
<dbReference type="RefSeq" id="WP_132369665.1">
    <property type="nucleotide sequence ID" value="NZ_SMFR01000001.1"/>
</dbReference>
<reference evidence="4 5" key="1">
    <citation type="submission" date="2019-03" db="EMBL/GenBank/DDBJ databases">
        <title>Genomic Encyclopedia of Type Strains, Phase IV (KMG-IV): sequencing the most valuable type-strain genomes for metagenomic binning, comparative biology and taxonomic classification.</title>
        <authorList>
            <person name="Goeker M."/>
        </authorList>
    </citation>
    <scope>NUCLEOTIDE SEQUENCE [LARGE SCALE GENOMIC DNA]</scope>
    <source>
        <strain evidence="4 5">DSM 44684</strain>
    </source>
</reference>
<keyword evidence="2" id="KW-0789">Thiol protease inhibitor</keyword>
<feature type="chain" id="PRO_5039028524" evidence="3">
    <location>
        <begin position="20"/>
        <end position="141"/>
    </location>
</feature>
<evidence type="ECO:0000256" key="2">
    <source>
        <dbReference type="ARBA" id="ARBA00022704"/>
    </source>
</evidence>
<protein>
    <submittedName>
        <fullName evidence="4">Putative secreted protein</fullName>
    </submittedName>
</protein>
<evidence type="ECO:0000313" key="4">
    <source>
        <dbReference type="EMBL" id="TCJ99378.1"/>
    </source>
</evidence>
<keyword evidence="1" id="KW-0646">Protease inhibitor</keyword>
<proteinExistence type="predicted"/>
<dbReference type="EMBL" id="SMFR01000001">
    <property type="protein sequence ID" value="TCJ99378.1"/>
    <property type="molecule type" value="Genomic_DNA"/>
</dbReference>
<gene>
    <name evidence="4" type="ORF">DFR71_0353</name>
</gene>